<comment type="subcellular location">
    <subcellularLocation>
        <location evidence="2">Cytoplasm</location>
    </subcellularLocation>
</comment>
<comment type="catalytic activity">
    <reaction evidence="2">
        <text>cytidine(34) in elongator tRNA(Met) + acetate + ATP = N(4)-acetylcytidine(34) in elongator tRNA(Met) + AMP + diphosphate</text>
        <dbReference type="Rhea" id="RHEA:58144"/>
        <dbReference type="Rhea" id="RHEA-COMP:10693"/>
        <dbReference type="Rhea" id="RHEA-COMP:10694"/>
        <dbReference type="ChEBI" id="CHEBI:30089"/>
        <dbReference type="ChEBI" id="CHEBI:30616"/>
        <dbReference type="ChEBI" id="CHEBI:33019"/>
        <dbReference type="ChEBI" id="CHEBI:74900"/>
        <dbReference type="ChEBI" id="CHEBI:82748"/>
        <dbReference type="ChEBI" id="CHEBI:456215"/>
    </reaction>
</comment>
<comment type="similarity">
    <text evidence="2">Belongs to the TmcAL family.</text>
</comment>
<comment type="caution">
    <text evidence="3">The sequence shown here is derived from an EMBL/GenBank/DDBJ whole genome shotgun (WGS) entry which is preliminary data.</text>
</comment>
<evidence type="ECO:0000313" key="3">
    <source>
        <dbReference type="EMBL" id="KWZ77705.1"/>
    </source>
</evidence>
<dbReference type="GO" id="GO:0016740">
    <property type="term" value="F:transferase activity"/>
    <property type="evidence" value="ECO:0007669"/>
    <property type="project" value="UniProtKB-KW"/>
</dbReference>
<dbReference type="OrthoDB" id="9769796at2"/>
<keyword evidence="2" id="KW-0436">Ligase</keyword>
<dbReference type="EMBL" id="LRPM01000046">
    <property type="protein sequence ID" value="KWZ77705.1"/>
    <property type="molecule type" value="Genomic_DNA"/>
</dbReference>
<dbReference type="HAMAP" id="MF_01539">
    <property type="entry name" value="TmcAL"/>
    <property type="match status" value="1"/>
</dbReference>
<sequence length="399" mass="46607">MYNKDGDNMKKLAIISEFNPFHNGHKYLIEQARRIIKPDLAVSLMSGDFVQRGEAAIIDKFARANVSLACGFDLVIEMPNFISLQSAEFFAYKSCELLDKIGITYIAFGIENMDPDDFLTYVSEIISNDSKIEKLTRKFINENYSFTEARYLALKEFLSSDDFISSNNILALEYMRSISKLNSQIKALPIRRMGANNSDLLVEDKNFASSTAIRMNLNRDIRNLMPKESNESLNYFFSNHKKADYDLLLDIFKYKLLIKNDSMEEILCYEEGMDNFFRKLLSSNLTYDTFINACKSQRHSKSRMKRLMLNYILDNKKDLNELNYNFIKVLAFNNEARQYFREINEKIKVVMRKSDTKKLDSSELIIYESMIKSSNLYSLLSRRDLFLDYKNPIKIQKNL</sequence>
<evidence type="ECO:0000256" key="2">
    <source>
        <dbReference type="HAMAP-Rule" id="MF_01539"/>
    </source>
</evidence>
<gene>
    <name evidence="2" type="primary">tmcAL</name>
    <name evidence="3" type="ORF">HMPREF3200_01176</name>
</gene>
<dbReference type="PATRIC" id="fig|33036.3.peg.1165"/>
<name>A0A133KE34_9FIRM</name>
<dbReference type="EC" id="6.3.4.-" evidence="2"/>
<dbReference type="STRING" id="33036.HMPREF3200_01176"/>
<keyword evidence="2" id="KW-0820">tRNA-binding</keyword>
<keyword evidence="2" id="KW-0694">RNA-binding</keyword>
<keyword evidence="2" id="KW-0547">Nucleotide-binding</keyword>
<keyword evidence="2" id="KW-0067">ATP-binding</keyword>
<accession>A0A133KE34</accession>
<dbReference type="SUPFAM" id="SSF52374">
    <property type="entry name" value="Nucleotidylyl transferase"/>
    <property type="match status" value="1"/>
</dbReference>
<keyword evidence="1 2" id="KW-0819">tRNA processing</keyword>
<dbReference type="GO" id="GO:0000049">
    <property type="term" value="F:tRNA binding"/>
    <property type="evidence" value="ECO:0007669"/>
    <property type="project" value="UniProtKB-KW"/>
</dbReference>
<dbReference type="Pfam" id="PF05636">
    <property type="entry name" value="HIGH_NTase1"/>
    <property type="match status" value="1"/>
</dbReference>
<dbReference type="GO" id="GO:0006400">
    <property type="term" value="P:tRNA modification"/>
    <property type="evidence" value="ECO:0007669"/>
    <property type="project" value="UniProtKB-UniRule"/>
</dbReference>
<feature type="binding site" evidence="2">
    <location>
        <position position="109"/>
    </location>
    <ligand>
        <name>ATP</name>
        <dbReference type="ChEBI" id="CHEBI:30616"/>
    </ligand>
</feature>
<organism evidence="3 4">
    <name type="scientific">Anaerococcus tetradius</name>
    <dbReference type="NCBI Taxonomy" id="33036"/>
    <lineage>
        <taxon>Bacteria</taxon>
        <taxon>Bacillati</taxon>
        <taxon>Bacillota</taxon>
        <taxon>Tissierellia</taxon>
        <taxon>Tissierellales</taxon>
        <taxon>Peptoniphilaceae</taxon>
        <taxon>Anaerococcus</taxon>
    </lineage>
</organism>
<dbReference type="InterPro" id="IPR008513">
    <property type="entry name" value="tRNA(Met)_cyd_acetate_ligase"/>
</dbReference>
<proteinExistence type="inferred from homology"/>
<dbReference type="GO" id="GO:0016879">
    <property type="term" value="F:ligase activity, forming carbon-nitrogen bonds"/>
    <property type="evidence" value="ECO:0007669"/>
    <property type="project" value="UniProtKB-UniRule"/>
</dbReference>
<dbReference type="PANTHER" id="PTHR37825">
    <property type="entry name" value="TRNA(MET) CYTIDINE ACETATE LIGASE"/>
    <property type="match status" value="1"/>
</dbReference>
<dbReference type="GO" id="GO:0005737">
    <property type="term" value="C:cytoplasm"/>
    <property type="evidence" value="ECO:0007669"/>
    <property type="project" value="UniProtKB-SubCell"/>
</dbReference>
<evidence type="ECO:0000313" key="4">
    <source>
        <dbReference type="Proteomes" id="UP000070383"/>
    </source>
</evidence>
<evidence type="ECO:0000256" key="1">
    <source>
        <dbReference type="ARBA" id="ARBA00022694"/>
    </source>
</evidence>
<feature type="binding site" evidence="2">
    <location>
        <position position="167"/>
    </location>
    <ligand>
        <name>ATP</name>
        <dbReference type="ChEBI" id="CHEBI:30616"/>
    </ligand>
</feature>
<dbReference type="AlphaFoldDB" id="A0A133KE34"/>
<feature type="binding site" evidence="2">
    <location>
        <position position="192"/>
    </location>
    <ligand>
        <name>ATP</name>
        <dbReference type="ChEBI" id="CHEBI:30616"/>
    </ligand>
</feature>
<comment type="caution">
    <text evidence="2">Lacks conserved residue(s) required for the propagation of feature annotation.</text>
</comment>
<keyword evidence="4" id="KW-1185">Reference proteome</keyword>
<protein>
    <recommendedName>
        <fullName evidence="2">tRNA(Met) cytidine acetate ligase</fullName>
        <ecNumber evidence="2">6.3.4.-</ecNumber>
    </recommendedName>
</protein>
<keyword evidence="2" id="KW-0963">Cytoplasm</keyword>
<feature type="binding site" evidence="2">
    <location>
        <begin position="15"/>
        <end position="28"/>
    </location>
    <ligand>
        <name>ATP</name>
        <dbReference type="ChEBI" id="CHEBI:30616"/>
    </ligand>
</feature>
<reference evidence="4" key="1">
    <citation type="submission" date="2016-01" db="EMBL/GenBank/DDBJ databases">
        <authorList>
            <person name="Mitreva M."/>
            <person name="Pepin K.H."/>
            <person name="Mihindukulasuriya K.A."/>
            <person name="Fulton R."/>
            <person name="Fronick C."/>
            <person name="O'Laughlin M."/>
            <person name="Miner T."/>
            <person name="Herter B."/>
            <person name="Rosa B.A."/>
            <person name="Cordes M."/>
            <person name="Tomlinson C."/>
            <person name="Wollam A."/>
            <person name="Palsikar V.B."/>
            <person name="Mardis E.R."/>
            <person name="Wilson R.K."/>
        </authorList>
    </citation>
    <scope>NUCLEOTIDE SEQUENCE [LARGE SCALE GENOMIC DNA]</scope>
    <source>
        <strain evidence="4">MJR8151</strain>
    </source>
</reference>
<keyword evidence="3" id="KW-0808">Transferase</keyword>
<comment type="function">
    <text evidence="2">Catalyzes the formation of N(4)-acetylcytidine (ac(4)C) at the wobble position of elongator tRNA(Met), using acetate and ATP as substrates. First activates an acetate ion to form acetyladenylate (Ac-AMP) and then transfers the acetyl group to tRNA to form ac(4)C34.</text>
</comment>
<dbReference type="PANTHER" id="PTHR37825:SF1">
    <property type="entry name" value="TRNA(MET) CYTIDINE ACETATE LIGASE"/>
    <property type="match status" value="1"/>
</dbReference>
<dbReference type="GO" id="GO:0005524">
    <property type="term" value="F:ATP binding"/>
    <property type="evidence" value="ECO:0007669"/>
    <property type="project" value="UniProtKB-KW"/>
</dbReference>
<dbReference type="InterPro" id="IPR014729">
    <property type="entry name" value="Rossmann-like_a/b/a_fold"/>
</dbReference>
<dbReference type="Gene3D" id="3.40.50.620">
    <property type="entry name" value="HUPs"/>
    <property type="match status" value="1"/>
</dbReference>
<dbReference type="Proteomes" id="UP000070383">
    <property type="component" value="Unassembled WGS sequence"/>
</dbReference>